<comment type="caution">
    <text evidence="1">The sequence shown here is derived from an EMBL/GenBank/DDBJ whole genome shotgun (WGS) entry which is preliminary data.</text>
</comment>
<dbReference type="EMBL" id="JBFRYA010000003">
    <property type="protein sequence ID" value="MEX1668173.1"/>
    <property type="molecule type" value="Genomic_DNA"/>
</dbReference>
<reference evidence="1 2" key="1">
    <citation type="journal article" date="2011" name="Int. J. Syst. Evol. Microbiol.">
        <title>Zhongshania antarctica gen. nov., sp. nov. and Zhongshania guokunii sp. nov., gammaproteobacteria respectively isolated from coastal attached (fast) ice and surface seawater of the Antarctic.</title>
        <authorList>
            <person name="Li H.J."/>
            <person name="Zhang X.Y."/>
            <person name="Chen C.X."/>
            <person name="Zhang Y.J."/>
            <person name="Gao Z.M."/>
            <person name="Yu Y."/>
            <person name="Chen X.L."/>
            <person name="Chen B."/>
            <person name="Zhang Y.Z."/>
        </authorList>
    </citation>
    <scope>NUCLEOTIDE SEQUENCE [LARGE SCALE GENOMIC DNA]</scope>
    <source>
        <strain evidence="1 2">ZS6-22T</strain>
    </source>
</reference>
<keyword evidence="2" id="KW-1185">Reference proteome</keyword>
<evidence type="ECO:0000313" key="1">
    <source>
        <dbReference type="EMBL" id="MEX1668173.1"/>
    </source>
</evidence>
<evidence type="ECO:0000313" key="2">
    <source>
        <dbReference type="Proteomes" id="UP001557485"/>
    </source>
</evidence>
<sequence length="123" mass="14350">MQSHGEISLEWDGQLFTMYAYGPFNEEGVREVIASLKRAVLSENIESWVRLEVWDMDTLGSPLVFDYVKAYYLWCEEHGCRATAVVVNNIIQRNIIEKDFLTNIRIFKSKREAIDWLKDSGEI</sequence>
<organism evidence="1 2">
    <name type="scientific">Zhongshania guokunii</name>
    <dbReference type="NCBI Taxonomy" id="641783"/>
    <lineage>
        <taxon>Bacteria</taxon>
        <taxon>Pseudomonadati</taxon>
        <taxon>Pseudomonadota</taxon>
        <taxon>Gammaproteobacteria</taxon>
        <taxon>Cellvibrionales</taxon>
        <taxon>Spongiibacteraceae</taxon>
        <taxon>Zhongshania</taxon>
    </lineage>
</organism>
<name>A0ABV3U4U4_9GAMM</name>
<dbReference type="Proteomes" id="UP001557485">
    <property type="component" value="Unassembled WGS sequence"/>
</dbReference>
<protein>
    <recommendedName>
        <fullName evidence="3">STAS/SEC14 domain-containing protein</fullName>
    </recommendedName>
</protein>
<gene>
    <name evidence="1" type="ORF">AB4876_04570</name>
</gene>
<evidence type="ECO:0008006" key="3">
    <source>
        <dbReference type="Google" id="ProtNLM"/>
    </source>
</evidence>
<dbReference type="RefSeq" id="WP_368380469.1">
    <property type="nucleotide sequence ID" value="NZ_JBFRYA010000003.1"/>
</dbReference>
<proteinExistence type="predicted"/>
<accession>A0ABV3U4U4</accession>